<reference evidence="3" key="1">
    <citation type="submission" date="2015-07" db="EMBL/GenBank/DDBJ databases">
        <authorList>
            <person name="Teixeira M.M."/>
            <person name="Souza R.C."/>
            <person name="Almeida L.G."/>
            <person name="Vicente V.A."/>
            <person name="de Hoog S."/>
            <person name="Bocca A.L."/>
            <person name="de Almeida S.R."/>
            <person name="Vasconcelos A.T."/>
            <person name="Felipe M.S."/>
        </authorList>
    </citation>
    <scope>NUCLEOTIDE SEQUENCE [LARGE SCALE GENOMIC DNA]</scope>
    <source>
        <strain evidence="3">KSF</strain>
    </source>
</reference>
<dbReference type="OrthoDB" id="4158258at2759"/>
<evidence type="ECO:0000256" key="1">
    <source>
        <dbReference type="SAM" id="MobiDB-lite"/>
    </source>
</evidence>
<proteinExistence type="predicted"/>
<name>A0A1C1CUQ4_9EURO</name>
<feature type="region of interest" description="Disordered" evidence="1">
    <location>
        <begin position="68"/>
        <end position="90"/>
    </location>
</feature>
<feature type="compositionally biased region" description="Basic and acidic residues" evidence="1">
    <location>
        <begin position="68"/>
        <end position="82"/>
    </location>
</feature>
<sequence>MGNWDAITAATSGVNPAAYATLGGRGYRPVGEASDQNIDTLVTVPVLDLKAVQQNEGRLDASSVDTLTTEKEANREKKKDKGLSSLFRRKTSNFHSPSARRVNIDMRQVTRMEYLKHYAKDDQGGYIGTEDPAEDCILNGEDLARWRGPAAVQAPLSIPLTGIGFETVEDSGGLTSMSILPSGTESTTADTSATSGGKKTSFGLFKNFKGGGTSGGTIR</sequence>
<evidence type="ECO:0000313" key="3">
    <source>
        <dbReference type="Proteomes" id="UP000094526"/>
    </source>
</evidence>
<dbReference type="Proteomes" id="UP000094526">
    <property type="component" value="Unassembled WGS sequence"/>
</dbReference>
<gene>
    <name evidence="2" type="ORF">CLCR_09103</name>
</gene>
<organism evidence="2 3">
    <name type="scientific">Cladophialophora carrionii</name>
    <dbReference type="NCBI Taxonomy" id="86049"/>
    <lineage>
        <taxon>Eukaryota</taxon>
        <taxon>Fungi</taxon>
        <taxon>Dikarya</taxon>
        <taxon>Ascomycota</taxon>
        <taxon>Pezizomycotina</taxon>
        <taxon>Eurotiomycetes</taxon>
        <taxon>Chaetothyriomycetidae</taxon>
        <taxon>Chaetothyriales</taxon>
        <taxon>Herpotrichiellaceae</taxon>
        <taxon>Cladophialophora</taxon>
    </lineage>
</organism>
<dbReference type="EMBL" id="LGRB01000009">
    <property type="protein sequence ID" value="OCT52217.1"/>
    <property type="molecule type" value="Genomic_DNA"/>
</dbReference>
<protein>
    <submittedName>
        <fullName evidence="2">Uncharacterized protein</fullName>
    </submittedName>
</protein>
<accession>A0A1C1CUQ4</accession>
<evidence type="ECO:0000313" key="2">
    <source>
        <dbReference type="EMBL" id="OCT52217.1"/>
    </source>
</evidence>
<keyword evidence="3" id="KW-1185">Reference proteome</keyword>
<dbReference type="VEuPathDB" id="FungiDB:G647_05940"/>
<dbReference type="VEuPathDB" id="FungiDB:CLCR_09103"/>
<comment type="caution">
    <text evidence="2">The sequence shown here is derived from an EMBL/GenBank/DDBJ whole genome shotgun (WGS) entry which is preliminary data.</text>
</comment>
<dbReference type="AlphaFoldDB" id="A0A1C1CUQ4"/>